<dbReference type="EMBL" id="ASGP02000007">
    <property type="protein sequence ID" value="KAH9497980.1"/>
    <property type="molecule type" value="Genomic_DNA"/>
</dbReference>
<sequence>MFILDEHITYAMPKADNPFCSCRYMIINVSNRIKLNFTFSKIVSNNHHSRELKNSKRNLRFPANVKSN</sequence>
<evidence type="ECO:0000313" key="2">
    <source>
        <dbReference type="Proteomes" id="UP000790347"/>
    </source>
</evidence>
<protein>
    <submittedName>
        <fullName evidence="1">Uncharacterized protein</fullName>
    </submittedName>
</protein>
<keyword evidence="2" id="KW-1185">Reference proteome</keyword>
<organism evidence="1 2">
    <name type="scientific">Dermatophagoides farinae</name>
    <name type="common">American house dust mite</name>
    <dbReference type="NCBI Taxonomy" id="6954"/>
    <lineage>
        <taxon>Eukaryota</taxon>
        <taxon>Metazoa</taxon>
        <taxon>Ecdysozoa</taxon>
        <taxon>Arthropoda</taxon>
        <taxon>Chelicerata</taxon>
        <taxon>Arachnida</taxon>
        <taxon>Acari</taxon>
        <taxon>Acariformes</taxon>
        <taxon>Sarcoptiformes</taxon>
        <taxon>Astigmata</taxon>
        <taxon>Psoroptidia</taxon>
        <taxon>Analgoidea</taxon>
        <taxon>Pyroglyphidae</taxon>
        <taxon>Dermatophagoidinae</taxon>
        <taxon>Dermatophagoides</taxon>
    </lineage>
</organism>
<accession>A0A922HQH6</accession>
<evidence type="ECO:0000313" key="1">
    <source>
        <dbReference type="EMBL" id="KAH9497980.1"/>
    </source>
</evidence>
<name>A0A922HQH6_DERFA</name>
<proteinExistence type="predicted"/>
<gene>
    <name evidence="1" type="ORF">DERF_013910</name>
</gene>
<reference evidence="1" key="1">
    <citation type="submission" date="2013-05" db="EMBL/GenBank/DDBJ databases">
        <authorList>
            <person name="Yim A.K.Y."/>
            <person name="Chan T.F."/>
            <person name="Ji K.M."/>
            <person name="Liu X.Y."/>
            <person name="Zhou J.W."/>
            <person name="Li R.Q."/>
            <person name="Yang K.Y."/>
            <person name="Li J."/>
            <person name="Li M."/>
            <person name="Law P.T.W."/>
            <person name="Wu Y.L."/>
            <person name="Cai Z.L."/>
            <person name="Qin H."/>
            <person name="Bao Y."/>
            <person name="Leung R.K.K."/>
            <person name="Ng P.K.S."/>
            <person name="Zou J."/>
            <person name="Zhong X.J."/>
            <person name="Ran P.X."/>
            <person name="Zhong N.S."/>
            <person name="Liu Z.G."/>
            <person name="Tsui S.K.W."/>
        </authorList>
    </citation>
    <scope>NUCLEOTIDE SEQUENCE</scope>
    <source>
        <strain evidence="1">Derf</strain>
        <tissue evidence="1">Whole organism</tissue>
    </source>
</reference>
<dbReference type="AlphaFoldDB" id="A0A922HQH6"/>
<dbReference type="Proteomes" id="UP000790347">
    <property type="component" value="Unassembled WGS sequence"/>
</dbReference>
<comment type="caution">
    <text evidence="1">The sequence shown here is derived from an EMBL/GenBank/DDBJ whole genome shotgun (WGS) entry which is preliminary data.</text>
</comment>
<reference evidence="1" key="2">
    <citation type="journal article" date="2022" name="Res Sq">
        <title>Comparative Genomics Reveals Insights into the Divergent Evolution of Astigmatic Mites and Household Pest Adaptations.</title>
        <authorList>
            <person name="Xiong Q."/>
            <person name="Wan A.T.-Y."/>
            <person name="Liu X.-Y."/>
            <person name="Fung C.S.-H."/>
            <person name="Xiao X."/>
            <person name="Malainual N."/>
            <person name="Hou J."/>
            <person name="Wang L."/>
            <person name="Wang M."/>
            <person name="Yang K."/>
            <person name="Cui Y."/>
            <person name="Leung E."/>
            <person name="Nong W."/>
            <person name="Shin S.-K."/>
            <person name="Au S."/>
            <person name="Jeong K.Y."/>
            <person name="Chew F.T."/>
            <person name="Hui J."/>
            <person name="Leung T.F."/>
            <person name="Tungtrongchitr A."/>
            <person name="Zhong N."/>
            <person name="Liu Z."/>
            <person name="Tsui S."/>
        </authorList>
    </citation>
    <scope>NUCLEOTIDE SEQUENCE</scope>
    <source>
        <strain evidence="1">Derf</strain>
        <tissue evidence="1">Whole organism</tissue>
    </source>
</reference>